<organism evidence="2 3">
    <name type="scientific">Burkholderia mayonis</name>
    <dbReference type="NCBI Taxonomy" id="1385591"/>
    <lineage>
        <taxon>Bacteria</taxon>
        <taxon>Pseudomonadati</taxon>
        <taxon>Pseudomonadota</taxon>
        <taxon>Betaproteobacteria</taxon>
        <taxon>Burkholderiales</taxon>
        <taxon>Burkholderiaceae</taxon>
        <taxon>Burkholderia</taxon>
        <taxon>pseudomallei group</taxon>
    </lineage>
</organism>
<reference evidence="2 3" key="1">
    <citation type="submission" date="2015-12" db="EMBL/GenBank/DDBJ databases">
        <title>Diversity of Burkholderia near neighbor genomes.</title>
        <authorList>
            <person name="Sahl J."/>
            <person name="Wagner D."/>
            <person name="Keim P."/>
        </authorList>
    </citation>
    <scope>NUCLEOTIDE SEQUENCE [LARGE SCALE GENOMIC DNA]</scope>
    <source>
        <strain evidence="2 3">BDU8</strain>
    </source>
</reference>
<feature type="region of interest" description="Disordered" evidence="1">
    <location>
        <begin position="1"/>
        <end position="45"/>
    </location>
</feature>
<name>A0A1B4FTV8_9BURK</name>
<protein>
    <submittedName>
        <fullName evidence="2">Uncharacterized protein</fullName>
    </submittedName>
</protein>
<accession>A0A1B4FTV8</accession>
<proteinExistence type="predicted"/>
<sequence length="63" mass="6926">MSDVGGCAAESEPSPARRRKPCRQARRARRRRRSRRTVERDIAPRAGIACTPQCSTQCSTPGG</sequence>
<dbReference type="Proteomes" id="UP000067711">
    <property type="component" value="Chromosome 2"/>
</dbReference>
<evidence type="ECO:0000313" key="2">
    <source>
        <dbReference type="EMBL" id="AOJ07108.1"/>
    </source>
</evidence>
<gene>
    <name evidence="2" type="ORF">WS71_07115</name>
</gene>
<evidence type="ECO:0000256" key="1">
    <source>
        <dbReference type="SAM" id="MobiDB-lite"/>
    </source>
</evidence>
<feature type="compositionally biased region" description="Basic residues" evidence="1">
    <location>
        <begin position="16"/>
        <end position="35"/>
    </location>
</feature>
<dbReference type="EMBL" id="CP013388">
    <property type="protein sequence ID" value="AOJ07108.1"/>
    <property type="molecule type" value="Genomic_DNA"/>
</dbReference>
<evidence type="ECO:0000313" key="3">
    <source>
        <dbReference type="Proteomes" id="UP000067711"/>
    </source>
</evidence>
<dbReference type="AlphaFoldDB" id="A0A1B4FTV8"/>